<evidence type="ECO:0000313" key="1">
    <source>
        <dbReference type="EMBL" id="KAF0027409.1"/>
    </source>
</evidence>
<sequence length="119" mass="13636">MRTAACDGHAKGNACVVSPSLQLTSQFPRLEVLEFLANDIEHFDPTNSDQNIDNYFRELEKTLIDLPNETQGEKVTFVWKTSSKAVHKFIQTLPASVRNDYIELHQALIEEYLLLLMRL</sequence>
<evidence type="ECO:0000313" key="2">
    <source>
        <dbReference type="Proteomes" id="UP000438429"/>
    </source>
</evidence>
<proteinExistence type="predicted"/>
<dbReference type="EMBL" id="VEVO01000018">
    <property type="protein sequence ID" value="KAF0027409.1"/>
    <property type="molecule type" value="Genomic_DNA"/>
</dbReference>
<gene>
    <name evidence="1" type="ORF">F2P81_020150</name>
</gene>
<comment type="caution">
    <text evidence="1">The sequence shown here is derived from an EMBL/GenBank/DDBJ whole genome shotgun (WGS) entry which is preliminary data.</text>
</comment>
<accession>A0A6A4S4G7</accession>
<reference evidence="1 2" key="1">
    <citation type="submission" date="2019-06" db="EMBL/GenBank/DDBJ databases">
        <title>Draft genomes of female and male turbot (Scophthalmus maximus).</title>
        <authorList>
            <person name="Xu H."/>
            <person name="Xu X.-W."/>
            <person name="Shao C."/>
            <person name="Chen S."/>
        </authorList>
    </citation>
    <scope>NUCLEOTIDE SEQUENCE [LARGE SCALE GENOMIC DNA]</scope>
    <source>
        <strain evidence="1">Ysfricsl-2016a</strain>
        <tissue evidence="1">Blood</tissue>
    </source>
</reference>
<organism evidence="1 2">
    <name type="scientific">Scophthalmus maximus</name>
    <name type="common">Turbot</name>
    <name type="synonym">Psetta maxima</name>
    <dbReference type="NCBI Taxonomy" id="52904"/>
    <lineage>
        <taxon>Eukaryota</taxon>
        <taxon>Metazoa</taxon>
        <taxon>Chordata</taxon>
        <taxon>Craniata</taxon>
        <taxon>Vertebrata</taxon>
        <taxon>Euteleostomi</taxon>
        <taxon>Actinopterygii</taxon>
        <taxon>Neopterygii</taxon>
        <taxon>Teleostei</taxon>
        <taxon>Neoteleostei</taxon>
        <taxon>Acanthomorphata</taxon>
        <taxon>Carangaria</taxon>
        <taxon>Pleuronectiformes</taxon>
        <taxon>Pleuronectoidei</taxon>
        <taxon>Scophthalmidae</taxon>
        <taxon>Scophthalmus</taxon>
    </lineage>
</organism>
<dbReference type="AlphaFoldDB" id="A0A6A4S4G7"/>
<name>A0A6A4S4G7_SCOMX</name>
<dbReference type="Proteomes" id="UP000438429">
    <property type="component" value="Unassembled WGS sequence"/>
</dbReference>
<protein>
    <submittedName>
        <fullName evidence="1">Uncharacterized protein</fullName>
    </submittedName>
</protein>